<evidence type="ECO:0000256" key="1">
    <source>
        <dbReference type="ARBA" id="ARBA00023002"/>
    </source>
</evidence>
<reference evidence="4 5" key="1">
    <citation type="submission" date="2018-01" db="EMBL/GenBank/DDBJ databases">
        <title>Metagenomic assembled genomes from two thermal pools in the Uzon Caldera, Kamchatka, Russia.</title>
        <authorList>
            <person name="Wilkins L."/>
            <person name="Ettinger C."/>
        </authorList>
    </citation>
    <scope>NUCLEOTIDE SEQUENCE [LARGE SCALE GENOMIC DNA]</scope>
    <source>
        <strain evidence="4">ZAV-06</strain>
    </source>
</reference>
<dbReference type="Gene3D" id="1.10.10.1100">
    <property type="entry name" value="BFD-like [2Fe-2S]-binding domain"/>
    <property type="match status" value="1"/>
</dbReference>
<dbReference type="Proteomes" id="UP000237153">
    <property type="component" value="Unassembled WGS sequence"/>
</dbReference>
<feature type="domain" description="SoxA A3" evidence="2">
    <location>
        <begin position="445"/>
        <end position="526"/>
    </location>
</feature>
<dbReference type="PANTHER" id="PTHR42949">
    <property type="entry name" value="ANAEROBIC GLYCEROL-3-PHOSPHATE DEHYDROGENASE SUBUNIT B"/>
    <property type="match status" value="1"/>
</dbReference>
<dbReference type="InterPro" id="IPR041854">
    <property type="entry name" value="BFD-like_2Fe2S-bd_dom_sf"/>
</dbReference>
<sequence length="527" mass="59384">MRRINVSIQYKIVFKYFRRKEQLMSNEKSFSLFEKETIPVASSPKSKRPRAPFYMESWCPWIRVHAQPVFYLYDPRISQSPSPKIGSSLSTKIRKKLGQAGFYHSFLVRSIWSQAWKKIVSYSGNPELPNIDSEYENTEIEEVKKDFLILGDEGDAITFANFLYDEAKGSILMISSKSRKELENESKETLNDSVEFYTGLYLGKFDDGFVFLNKEKKKILKIDAKSFVIYPGFRDSFPIFENNDLPGIIGSSLAIKLLVNKGLLKEIKKVTVLIGNDERGYEVANEISKYKDTTIVDVKNNVKEIKAFGYPKIEGIIVDLPSGIEKINTDLLVSAVSFIPNIEPALQLGGNIVYSSNLNTITVHTKNGEIVGNNNMYFLGQASGTPKKLVKEEAEIAAKLASGKSLSTTESSKLAEIQKEKNLIDPNEVIVKERPVFILTSNTKGMKFVCPCQDVTLEDLIKAFDMGFSNLEEIKRFTALGTGTCQGRICRIAALHALSYFRNVPIGSIGNFRQRAPLVPVEIEYLR</sequence>
<evidence type="ECO:0000313" key="5">
    <source>
        <dbReference type="Proteomes" id="UP000237153"/>
    </source>
</evidence>
<keyword evidence="1" id="KW-0560">Oxidoreductase</keyword>
<dbReference type="InterPro" id="IPR051691">
    <property type="entry name" value="Metab_Enz_Cyan_OpOx_G3PDH"/>
</dbReference>
<reference evidence="3" key="2">
    <citation type="journal article" date="2020" name="mSystems">
        <title>Genome- and Community-Level Interaction Insights into Carbon Utilization and Element Cycling Functions of Hydrothermarchaeota in Hydrothermal Sediment.</title>
        <authorList>
            <person name="Zhou Z."/>
            <person name="Liu Y."/>
            <person name="Xu W."/>
            <person name="Pan J."/>
            <person name="Luo Z.H."/>
            <person name="Li M."/>
        </authorList>
    </citation>
    <scope>NUCLEOTIDE SEQUENCE [LARGE SCALE GENOMIC DNA]</scope>
    <source>
        <strain evidence="3">SpSt-1261</strain>
    </source>
</reference>
<dbReference type="EMBL" id="PNIM01000004">
    <property type="protein sequence ID" value="PMB75903.1"/>
    <property type="molecule type" value="Genomic_DNA"/>
</dbReference>
<comment type="caution">
    <text evidence="4">The sequence shown here is derived from an EMBL/GenBank/DDBJ whole genome shotgun (WGS) entry which is preliminary data.</text>
</comment>
<gene>
    <name evidence="4" type="ORF">C0188_01035</name>
    <name evidence="3" type="ORF">ENO39_00350</name>
</gene>
<dbReference type="AlphaFoldDB" id="A0A2J6N7S9"/>
<protein>
    <recommendedName>
        <fullName evidence="2">SoxA A3 domain-containing protein</fullName>
    </recommendedName>
</protein>
<dbReference type="GO" id="GO:0016491">
    <property type="term" value="F:oxidoreductase activity"/>
    <property type="evidence" value="ECO:0007669"/>
    <property type="project" value="UniProtKB-KW"/>
</dbReference>
<dbReference type="InterPro" id="IPR041117">
    <property type="entry name" value="SoxA_A3"/>
</dbReference>
<dbReference type="Proteomes" id="UP000886076">
    <property type="component" value="Unassembled WGS sequence"/>
</dbReference>
<dbReference type="EMBL" id="DSFH01000009">
    <property type="protein sequence ID" value="HEW63499.1"/>
    <property type="molecule type" value="Genomic_DNA"/>
</dbReference>
<dbReference type="Pfam" id="PF17806">
    <property type="entry name" value="SO_alpha_A3"/>
    <property type="match status" value="1"/>
</dbReference>
<organism evidence="4 5">
    <name type="scientific">Fervidicoccus fontis</name>
    <dbReference type="NCBI Taxonomy" id="683846"/>
    <lineage>
        <taxon>Archaea</taxon>
        <taxon>Thermoproteota</taxon>
        <taxon>Thermoprotei</taxon>
        <taxon>Fervidicoccales</taxon>
        <taxon>Fervidicoccaceae</taxon>
        <taxon>Fervidicoccus</taxon>
    </lineage>
</organism>
<accession>A0A2J6N7S9</accession>
<evidence type="ECO:0000313" key="3">
    <source>
        <dbReference type="EMBL" id="HEW63499.1"/>
    </source>
</evidence>
<dbReference type="PANTHER" id="PTHR42949:SF3">
    <property type="entry name" value="ANAEROBIC GLYCEROL-3-PHOSPHATE DEHYDROGENASE SUBUNIT B"/>
    <property type="match status" value="1"/>
</dbReference>
<proteinExistence type="predicted"/>
<evidence type="ECO:0000259" key="2">
    <source>
        <dbReference type="Pfam" id="PF17806"/>
    </source>
</evidence>
<name>A0A2J6N7S9_9CREN</name>
<evidence type="ECO:0000313" key="4">
    <source>
        <dbReference type="EMBL" id="PMB75903.1"/>
    </source>
</evidence>